<feature type="region of interest" description="Disordered" evidence="5">
    <location>
        <begin position="214"/>
        <end position="267"/>
    </location>
</feature>
<dbReference type="AlphaFoldDB" id="A0A8H6UJ68"/>
<dbReference type="GO" id="GO:0016020">
    <property type="term" value="C:membrane"/>
    <property type="evidence" value="ECO:0007669"/>
    <property type="project" value="UniProtKB-SubCell"/>
</dbReference>
<evidence type="ECO:0000313" key="7">
    <source>
        <dbReference type="EMBL" id="KAF7133590.1"/>
    </source>
</evidence>
<keyword evidence="4 6" id="KW-0472">Membrane</keyword>
<sequence length="267" mass="29012">MSPVWLGTDYLLFSRNMPQWLCHRDDLEIHGRGYDRNCRNMLSGVSPSGIYPVHKSSQAHSKLSTWFSRDVDSNTYSIRSSATSTESWWASEVWAWGPQADTVTSYNYTSIGTEGRETSKTGTMRSPGSFNAYGVEVRWQSTDFTTPPATGAVTTTGVVTTTQAAPAETQSSTGSSSSLSTGAKVGIGLGVTAGVVLATALGLGLLWFRRRRRQQPNATQDQPGNSDYNELSGLPGTGHKPLTYETAELPANPARRELFEVDEQSSK</sequence>
<evidence type="ECO:0000256" key="2">
    <source>
        <dbReference type="ARBA" id="ARBA00022692"/>
    </source>
</evidence>
<evidence type="ECO:0000256" key="4">
    <source>
        <dbReference type="ARBA" id="ARBA00023136"/>
    </source>
</evidence>
<feature type="compositionally biased region" description="Basic and acidic residues" evidence="5">
    <location>
        <begin position="254"/>
        <end position="267"/>
    </location>
</feature>
<comment type="caution">
    <text evidence="7">The sequence shown here is derived from an EMBL/GenBank/DDBJ whole genome shotgun (WGS) entry which is preliminary data.</text>
</comment>
<reference evidence="7" key="1">
    <citation type="submission" date="2020-06" db="EMBL/GenBank/DDBJ databases">
        <title>Draft genome sequences of strains closely related to Aspergillus parafelis and Aspergillus hiratsukae.</title>
        <authorList>
            <person name="Dos Santos R.A.C."/>
            <person name="Rivero-Menendez O."/>
            <person name="Steenwyk J.L."/>
            <person name="Mead M.E."/>
            <person name="Goldman G.H."/>
            <person name="Alastruey-Izquierdo A."/>
            <person name="Rokas A."/>
        </authorList>
    </citation>
    <scope>NUCLEOTIDE SEQUENCE</scope>
    <source>
        <strain evidence="7">CNM-CM5793</strain>
        <strain evidence="8">CNM-CM6106</strain>
    </source>
</reference>
<dbReference type="PANTHER" id="PTHR15549:SF26">
    <property type="entry name" value="AXIAL BUDDING PATTERN PROTEIN 2-RELATED"/>
    <property type="match status" value="1"/>
</dbReference>
<dbReference type="InterPro" id="IPR051694">
    <property type="entry name" value="Immunoregulatory_rcpt-like"/>
</dbReference>
<gene>
    <name evidence="7" type="ORF">CNMCM5793_004719</name>
    <name evidence="8" type="ORF">CNMCM6106_005854</name>
</gene>
<dbReference type="OrthoDB" id="4770059at2759"/>
<accession>A0A8H6UJ68</accession>
<evidence type="ECO:0000313" key="8">
    <source>
        <dbReference type="EMBL" id="KAF7171452.1"/>
    </source>
</evidence>
<evidence type="ECO:0000256" key="1">
    <source>
        <dbReference type="ARBA" id="ARBA00004167"/>
    </source>
</evidence>
<evidence type="ECO:0000256" key="6">
    <source>
        <dbReference type="SAM" id="Phobius"/>
    </source>
</evidence>
<keyword evidence="3 6" id="KW-1133">Transmembrane helix</keyword>
<proteinExistence type="predicted"/>
<dbReference type="GO" id="GO:0071944">
    <property type="term" value="C:cell periphery"/>
    <property type="evidence" value="ECO:0007669"/>
    <property type="project" value="UniProtKB-ARBA"/>
</dbReference>
<feature type="compositionally biased region" description="Polar residues" evidence="5">
    <location>
        <begin position="216"/>
        <end position="229"/>
    </location>
</feature>
<feature type="transmembrane region" description="Helical" evidence="6">
    <location>
        <begin position="185"/>
        <end position="208"/>
    </location>
</feature>
<dbReference type="Proteomes" id="UP000630445">
    <property type="component" value="Unassembled WGS sequence"/>
</dbReference>
<dbReference type="Proteomes" id="UP000662466">
    <property type="component" value="Unassembled WGS sequence"/>
</dbReference>
<keyword evidence="9" id="KW-1185">Reference proteome</keyword>
<dbReference type="PANTHER" id="PTHR15549">
    <property type="entry name" value="PAIRED IMMUNOGLOBULIN-LIKE TYPE 2 RECEPTOR"/>
    <property type="match status" value="1"/>
</dbReference>
<evidence type="ECO:0000256" key="5">
    <source>
        <dbReference type="SAM" id="MobiDB-lite"/>
    </source>
</evidence>
<evidence type="ECO:0000256" key="3">
    <source>
        <dbReference type="ARBA" id="ARBA00022989"/>
    </source>
</evidence>
<keyword evidence="2 6" id="KW-0812">Transmembrane</keyword>
<organism evidence="7 9">
    <name type="scientific">Aspergillus hiratsukae</name>
    <dbReference type="NCBI Taxonomy" id="1194566"/>
    <lineage>
        <taxon>Eukaryota</taxon>
        <taxon>Fungi</taxon>
        <taxon>Dikarya</taxon>
        <taxon>Ascomycota</taxon>
        <taxon>Pezizomycotina</taxon>
        <taxon>Eurotiomycetes</taxon>
        <taxon>Eurotiomycetidae</taxon>
        <taxon>Eurotiales</taxon>
        <taxon>Aspergillaceae</taxon>
        <taxon>Aspergillus</taxon>
        <taxon>Aspergillus subgen. Fumigati</taxon>
    </lineage>
</organism>
<name>A0A8H6UJ68_9EURO</name>
<comment type="subcellular location">
    <subcellularLocation>
        <location evidence="1">Membrane</location>
        <topology evidence="1">Single-pass membrane protein</topology>
    </subcellularLocation>
</comment>
<dbReference type="EMBL" id="JACBAF010001931">
    <property type="protein sequence ID" value="KAF7171452.1"/>
    <property type="molecule type" value="Genomic_DNA"/>
</dbReference>
<protein>
    <submittedName>
        <fullName evidence="7">Uncharacterized protein</fullName>
    </submittedName>
</protein>
<dbReference type="EMBL" id="JACBAD010001835">
    <property type="protein sequence ID" value="KAF7133590.1"/>
    <property type="molecule type" value="Genomic_DNA"/>
</dbReference>
<evidence type="ECO:0000313" key="9">
    <source>
        <dbReference type="Proteomes" id="UP000630445"/>
    </source>
</evidence>